<reference evidence="5" key="1">
    <citation type="submission" date="2023-10" db="EMBL/GenBank/DDBJ databases">
        <authorList>
            <person name="Chen Y."/>
            <person name="Shah S."/>
            <person name="Dougan E. K."/>
            <person name="Thang M."/>
            <person name="Chan C."/>
        </authorList>
    </citation>
    <scope>NUCLEOTIDE SEQUENCE [LARGE SCALE GENOMIC DNA]</scope>
</reference>
<dbReference type="InterPro" id="IPR001611">
    <property type="entry name" value="Leu-rich_rpt"/>
</dbReference>
<evidence type="ECO:0000256" key="1">
    <source>
        <dbReference type="ARBA" id="ARBA00022468"/>
    </source>
</evidence>
<organism evidence="5 6">
    <name type="scientific">Prorocentrum cordatum</name>
    <dbReference type="NCBI Taxonomy" id="2364126"/>
    <lineage>
        <taxon>Eukaryota</taxon>
        <taxon>Sar</taxon>
        <taxon>Alveolata</taxon>
        <taxon>Dinophyceae</taxon>
        <taxon>Prorocentrales</taxon>
        <taxon>Prorocentraceae</taxon>
        <taxon>Prorocentrum</taxon>
    </lineage>
</organism>
<dbReference type="InterPro" id="IPR036915">
    <property type="entry name" value="Cyclin-like_sf"/>
</dbReference>
<dbReference type="InterPro" id="IPR027038">
    <property type="entry name" value="RanGap"/>
</dbReference>
<protein>
    <recommendedName>
        <fullName evidence="4">Cyclin N-terminal domain-containing protein</fullName>
    </recommendedName>
</protein>
<proteinExistence type="predicted"/>
<keyword evidence="3" id="KW-0677">Repeat</keyword>
<gene>
    <name evidence="5" type="ORF">PCOR1329_LOCUS68246</name>
</gene>
<feature type="non-terminal residue" evidence="5">
    <location>
        <position position="1"/>
    </location>
</feature>
<dbReference type="Proteomes" id="UP001189429">
    <property type="component" value="Unassembled WGS sequence"/>
</dbReference>
<name>A0ABN9WKL3_9DINO</name>
<sequence>DLPQGVLQHVADLGSTFMGRVQLQRACSATRLVEWRWAPPLSLSEDFSGLGLGDVGACAVAEALMREGSDAVVRLHVGNNAIGDRGAAALASALARSPASVRRVYLEENEIGLSGARAILGAAAFHGMLQEVDLRGNRLRAADKEELRRSYKWRRVLLDWDLPSPTYMSDTQPNIDASMRCVLFDWLIDVFTNAFHTPAQDGSFDASEMFQTFSLVDRYLSRRAVTRAQLQLVGAACAFVSVRHGDLTGDREPQALESVRRLVRVSASAFTGEDLLRTAGDIRAVLEHDLDHVPMPRWRTCS</sequence>
<keyword evidence="6" id="KW-1185">Reference proteome</keyword>
<dbReference type="InterPro" id="IPR006671">
    <property type="entry name" value="Cyclin_N"/>
</dbReference>
<evidence type="ECO:0000256" key="3">
    <source>
        <dbReference type="ARBA" id="ARBA00022737"/>
    </source>
</evidence>
<feature type="domain" description="Cyclin N-terminal" evidence="4">
    <location>
        <begin position="162"/>
        <end position="290"/>
    </location>
</feature>
<dbReference type="EMBL" id="CAUYUJ010018892">
    <property type="protein sequence ID" value="CAK0887073.1"/>
    <property type="molecule type" value="Genomic_DNA"/>
</dbReference>
<dbReference type="SUPFAM" id="SSF47954">
    <property type="entry name" value="Cyclin-like"/>
    <property type="match status" value="1"/>
</dbReference>
<dbReference type="SUPFAM" id="SSF52047">
    <property type="entry name" value="RNI-like"/>
    <property type="match status" value="1"/>
</dbReference>
<dbReference type="Gene3D" id="3.80.10.10">
    <property type="entry name" value="Ribonuclease Inhibitor"/>
    <property type="match status" value="1"/>
</dbReference>
<dbReference type="Pfam" id="PF13516">
    <property type="entry name" value="LRR_6"/>
    <property type="match status" value="1"/>
</dbReference>
<accession>A0ABN9WKL3</accession>
<evidence type="ECO:0000313" key="6">
    <source>
        <dbReference type="Proteomes" id="UP001189429"/>
    </source>
</evidence>
<dbReference type="Pfam" id="PF00134">
    <property type="entry name" value="Cyclin_N"/>
    <property type="match status" value="1"/>
</dbReference>
<keyword evidence="2" id="KW-0433">Leucine-rich repeat</keyword>
<evidence type="ECO:0000256" key="2">
    <source>
        <dbReference type="ARBA" id="ARBA00022614"/>
    </source>
</evidence>
<dbReference type="PANTHER" id="PTHR24113">
    <property type="entry name" value="RAN GTPASE-ACTIVATING PROTEIN 1"/>
    <property type="match status" value="1"/>
</dbReference>
<comment type="caution">
    <text evidence="5">The sequence shown here is derived from an EMBL/GenBank/DDBJ whole genome shotgun (WGS) entry which is preliminary data.</text>
</comment>
<evidence type="ECO:0000259" key="4">
    <source>
        <dbReference type="Pfam" id="PF00134"/>
    </source>
</evidence>
<dbReference type="SMART" id="SM00368">
    <property type="entry name" value="LRR_RI"/>
    <property type="match status" value="2"/>
</dbReference>
<keyword evidence="1" id="KW-0343">GTPase activation</keyword>
<dbReference type="InterPro" id="IPR032675">
    <property type="entry name" value="LRR_dom_sf"/>
</dbReference>
<dbReference type="Gene3D" id="1.10.472.10">
    <property type="entry name" value="Cyclin-like"/>
    <property type="match status" value="1"/>
</dbReference>
<evidence type="ECO:0000313" key="5">
    <source>
        <dbReference type="EMBL" id="CAK0887073.1"/>
    </source>
</evidence>
<dbReference type="PANTHER" id="PTHR24113:SF12">
    <property type="entry name" value="RAN GTPASE-ACTIVATING PROTEIN 1"/>
    <property type="match status" value="1"/>
</dbReference>